<reference evidence="1 2" key="1">
    <citation type="journal article" date="2022" name="Front. Cell. Infect. Microbiol.">
        <title>The Genomes of Two Strains of Taenia crassiceps the Animal Model for the Study of Human Cysticercosis.</title>
        <authorList>
            <person name="Bobes R.J."/>
            <person name="Estrada K."/>
            <person name="Rios-Valencia D.G."/>
            <person name="Calderon-Gallegos A."/>
            <person name="de la Torre P."/>
            <person name="Carrero J.C."/>
            <person name="Sanchez-Flores A."/>
            <person name="Laclette J.P."/>
        </authorList>
    </citation>
    <scope>NUCLEOTIDE SEQUENCE [LARGE SCALE GENOMIC DNA]</scope>
    <source>
        <strain evidence="1">WFUcys</strain>
    </source>
</reference>
<sequence>MPPGAPACLWTSSVATDIDIIGSLVSISLASLRPSPVGSVSLSHSQLVRRGLFRVDGWLFVHPLEYCVLAE</sequence>
<accession>A0ABR4QQ53</accession>
<protein>
    <submittedName>
        <fullName evidence="1">Uncharacterized protein</fullName>
    </submittedName>
</protein>
<organism evidence="1 2">
    <name type="scientific">Taenia crassiceps</name>
    <dbReference type="NCBI Taxonomy" id="6207"/>
    <lineage>
        <taxon>Eukaryota</taxon>
        <taxon>Metazoa</taxon>
        <taxon>Spiralia</taxon>
        <taxon>Lophotrochozoa</taxon>
        <taxon>Platyhelminthes</taxon>
        <taxon>Cestoda</taxon>
        <taxon>Eucestoda</taxon>
        <taxon>Cyclophyllidea</taxon>
        <taxon>Taeniidae</taxon>
        <taxon>Taenia</taxon>
    </lineage>
</organism>
<evidence type="ECO:0000313" key="2">
    <source>
        <dbReference type="Proteomes" id="UP001651158"/>
    </source>
</evidence>
<dbReference type="Proteomes" id="UP001651158">
    <property type="component" value="Unassembled WGS sequence"/>
</dbReference>
<dbReference type="EMBL" id="JAKROA010000001">
    <property type="protein sequence ID" value="KAL5111840.1"/>
    <property type="molecule type" value="Genomic_DNA"/>
</dbReference>
<gene>
    <name evidence="1" type="ORF">TcWFU_003804</name>
</gene>
<proteinExistence type="predicted"/>
<comment type="caution">
    <text evidence="1">The sequence shown here is derived from an EMBL/GenBank/DDBJ whole genome shotgun (WGS) entry which is preliminary data.</text>
</comment>
<name>A0ABR4QQ53_9CEST</name>
<keyword evidence="2" id="KW-1185">Reference proteome</keyword>
<evidence type="ECO:0000313" key="1">
    <source>
        <dbReference type="EMBL" id="KAL5111840.1"/>
    </source>
</evidence>